<gene>
    <name evidence="1" type="ORF">POTOM_057444</name>
</gene>
<dbReference type="GO" id="GO:0007059">
    <property type="term" value="P:chromosome segregation"/>
    <property type="evidence" value="ECO:0007669"/>
    <property type="project" value="TreeGrafter"/>
</dbReference>
<comment type="caution">
    <text evidence="1">The sequence shown here is derived from an EMBL/GenBank/DDBJ whole genome shotgun (WGS) entry which is preliminary data.</text>
</comment>
<evidence type="ECO:0000313" key="2">
    <source>
        <dbReference type="Proteomes" id="UP000886885"/>
    </source>
</evidence>
<keyword evidence="2" id="KW-1185">Reference proteome</keyword>
<organism evidence="1 2">
    <name type="scientific">Populus tomentosa</name>
    <name type="common">Chinese white poplar</name>
    <dbReference type="NCBI Taxonomy" id="118781"/>
    <lineage>
        <taxon>Eukaryota</taxon>
        <taxon>Viridiplantae</taxon>
        <taxon>Streptophyta</taxon>
        <taxon>Embryophyta</taxon>
        <taxon>Tracheophyta</taxon>
        <taxon>Spermatophyta</taxon>
        <taxon>Magnoliopsida</taxon>
        <taxon>eudicotyledons</taxon>
        <taxon>Gunneridae</taxon>
        <taxon>Pentapetalae</taxon>
        <taxon>rosids</taxon>
        <taxon>fabids</taxon>
        <taxon>Malpighiales</taxon>
        <taxon>Salicaceae</taxon>
        <taxon>Saliceae</taxon>
        <taxon>Populus</taxon>
    </lineage>
</organism>
<dbReference type="GO" id="GO:0000212">
    <property type="term" value="P:meiotic spindle organization"/>
    <property type="evidence" value="ECO:0007669"/>
    <property type="project" value="InterPro"/>
</dbReference>
<dbReference type="GO" id="GO:0042138">
    <property type="term" value="P:meiotic DNA double-strand break formation"/>
    <property type="evidence" value="ECO:0007669"/>
    <property type="project" value="InterPro"/>
</dbReference>
<protein>
    <submittedName>
        <fullName evidence="1">Uncharacterized protein</fullName>
    </submittedName>
</protein>
<sequence length="212" mass="24982">MQTFESKFNAIRPKQAGDGYDRRFNDALRRRFLRQVPLKIKKEEEEIIQIENYDFQVQIEREVLLLLCYNSLQYPVSQRISMVAEKVLFLDPFDKRLFQTCMSACSSCKYCDDMIQLIEFLISGYLLTWLRVEGFDNVVFEEWVISFLHARKALALLESRIGLYVLYLDRVTGELAKHVGQVSTFQKLSQDVLDKLFCRLKHGFIQMPVFPV</sequence>
<dbReference type="Proteomes" id="UP000886885">
    <property type="component" value="Chromosome 18D"/>
</dbReference>
<name>A0A8X7XWZ7_POPTO</name>
<dbReference type="InterPro" id="IPR037500">
    <property type="entry name" value="Msp1"/>
</dbReference>
<dbReference type="PANTHER" id="PTHR35768">
    <property type="entry name" value="PROTEIN MULTIPOLAR SPINDLE 1"/>
    <property type="match status" value="1"/>
</dbReference>
<reference evidence="1" key="1">
    <citation type="journal article" date="2020" name="bioRxiv">
        <title>Hybrid origin of Populus tomentosa Carr. identified through genome sequencing and phylogenomic analysis.</title>
        <authorList>
            <person name="An X."/>
            <person name="Gao K."/>
            <person name="Chen Z."/>
            <person name="Li J."/>
            <person name="Yang X."/>
            <person name="Yang X."/>
            <person name="Zhou J."/>
            <person name="Guo T."/>
            <person name="Zhao T."/>
            <person name="Huang S."/>
            <person name="Miao D."/>
            <person name="Khan W.U."/>
            <person name="Rao P."/>
            <person name="Ye M."/>
            <person name="Lei B."/>
            <person name="Liao W."/>
            <person name="Wang J."/>
            <person name="Ji L."/>
            <person name="Li Y."/>
            <person name="Guo B."/>
            <person name="Mustafa N.S."/>
            <person name="Li S."/>
            <person name="Yun Q."/>
            <person name="Keller S.R."/>
            <person name="Mao J."/>
            <person name="Zhang R."/>
            <person name="Strauss S.H."/>
        </authorList>
    </citation>
    <scope>NUCLEOTIDE SEQUENCE</scope>
    <source>
        <strain evidence="1">GM15</strain>
        <tissue evidence="1">Leaf</tissue>
    </source>
</reference>
<dbReference type="OrthoDB" id="1913471at2759"/>
<dbReference type="PANTHER" id="PTHR35768:SF1">
    <property type="entry name" value="PROTEIN MULTIPOLAR SPINDLE 1"/>
    <property type="match status" value="1"/>
</dbReference>
<evidence type="ECO:0000313" key="1">
    <source>
        <dbReference type="EMBL" id="KAG6739829.1"/>
    </source>
</evidence>
<dbReference type="AlphaFoldDB" id="A0A8X7XWZ7"/>
<proteinExistence type="predicted"/>
<dbReference type="GO" id="GO:0007140">
    <property type="term" value="P:male meiotic nuclear division"/>
    <property type="evidence" value="ECO:0007669"/>
    <property type="project" value="TreeGrafter"/>
</dbReference>
<dbReference type="EMBL" id="JAAWWB010000036">
    <property type="protein sequence ID" value="KAG6739829.1"/>
    <property type="molecule type" value="Genomic_DNA"/>
</dbReference>
<accession>A0A8X7XWZ7</accession>